<dbReference type="RefSeq" id="WP_391937763.1">
    <property type="nucleotide sequence ID" value="NZ_JBIBSM010000029.1"/>
</dbReference>
<protein>
    <submittedName>
        <fullName evidence="4">Fibronectin type III-like domain-contianing protein</fullName>
    </submittedName>
</protein>
<proteinExistence type="inferred from homology"/>
<evidence type="ECO:0000256" key="2">
    <source>
        <dbReference type="ARBA" id="ARBA00022801"/>
    </source>
</evidence>
<evidence type="ECO:0000256" key="1">
    <source>
        <dbReference type="ARBA" id="ARBA00005336"/>
    </source>
</evidence>
<gene>
    <name evidence="4" type="ORF">ACF05T_33950</name>
</gene>
<dbReference type="PANTHER" id="PTHR42715">
    <property type="entry name" value="BETA-GLUCOSIDASE"/>
    <property type="match status" value="1"/>
</dbReference>
<sequence>MTLTVDGLTLLEGVFLRETDDPAVVHVNPPVREARAVLTSKRPVHVVARRELVPGFAAGDAFTMRVRLRNTGTRAGREVVQVYMARPGSSVERPLRWFVGYAAVRAEAGRAVIADVEVPARALRHWSEEERAWSTEPGPYRLMVGRSAGDRRWEGALTVERRAVTG</sequence>
<dbReference type="PANTHER" id="PTHR42715:SF10">
    <property type="entry name" value="BETA-GLUCOSIDASE"/>
    <property type="match status" value="1"/>
</dbReference>
<evidence type="ECO:0000259" key="3">
    <source>
        <dbReference type="SMART" id="SM01217"/>
    </source>
</evidence>
<comment type="similarity">
    <text evidence="1">Belongs to the glycosyl hydrolase 3 family.</text>
</comment>
<dbReference type="InterPro" id="IPR050288">
    <property type="entry name" value="Cellulose_deg_GH3"/>
</dbReference>
<reference evidence="4 5" key="1">
    <citation type="submission" date="2024-10" db="EMBL/GenBank/DDBJ databases">
        <title>The Natural Products Discovery Center: Release of the First 8490 Sequenced Strains for Exploring Actinobacteria Biosynthetic Diversity.</title>
        <authorList>
            <person name="Kalkreuter E."/>
            <person name="Kautsar S.A."/>
            <person name="Yang D."/>
            <person name="Bader C.D."/>
            <person name="Teijaro C.N."/>
            <person name="Fluegel L."/>
            <person name="Davis C.M."/>
            <person name="Simpson J.R."/>
            <person name="Lauterbach L."/>
            <person name="Steele A.D."/>
            <person name="Gui C."/>
            <person name="Meng S."/>
            <person name="Li G."/>
            <person name="Viehrig K."/>
            <person name="Ye F."/>
            <person name="Su P."/>
            <person name="Kiefer A.F."/>
            <person name="Nichols A."/>
            <person name="Cepeda A.J."/>
            <person name="Yan W."/>
            <person name="Fan B."/>
            <person name="Jiang Y."/>
            <person name="Adhikari A."/>
            <person name="Zheng C.-J."/>
            <person name="Schuster L."/>
            <person name="Cowan T.M."/>
            <person name="Smanski M.J."/>
            <person name="Chevrette M.G."/>
            <person name="De Carvalho L.P.S."/>
            <person name="Shen B."/>
        </authorList>
    </citation>
    <scope>NUCLEOTIDE SEQUENCE [LARGE SCALE GENOMIC DNA]</scope>
    <source>
        <strain evidence="4 5">NPDC015755</strain>
    </source>
</reference>
<dbReference type="InterPro" id="IPR013783">
    <property type="entry name" value="Ig-like_fold"/>
</dbReference>
<organism evidence="4 5">
    <name type="scientific">Streptomyces lateritius</name>
    <dbReference type="NCBI Taxonomy" id="67313"/>
    <lineage>
        <taxon>Bacteria</taxon>
        <taxon>Bacillati</taxon>
        <taxon>Actinomycetota</taxon>
        <taxon>Actinomycetes</taxon>
        <taxon>Kitasatosporales</taxon>
        <taxon>Streptomycetaceae</taxon>
        <taxon>Streptomyces</taxon>
    </lineage>
</organism>
<keyword evidence="5" id="KW-1185">Reference proteome</keyword>
<dbReference type="InterPro" id="IPR026891">
    <property type="entry name" value="Fn3-like"/>
</dbReference>
<evidence type="ECO:0000313" key="4">
    <source>
        <dbReference type="EMBL" id="MFF8281002.1"/>
    </source>
</evidence>
<dbReference type="Pfam" id="PF14310">
    <property type="entry name" value="Fn3-like"/>
    <property type="match status" value="1"/>
</dbReference>
<keyword evidence="2" id="KW-0378">Hydrolase</keyword>
<name>A0ABW6YM70_9ACTN</name>
<accession>A0ABW6YM70</accession>
<dbReference type="SMART" id="SM01217">
    <property type="entry name" value="Fn3_like"/>
    <property type="match status" value="1"/>
</dbReference>
<comment type="caution">
    <text evidence="4">The sequence shown here is derived from an EMBL/GenBank/DDBJ whole genome shotgun (WGS) entry which is preliminary data.</text>
</comment>
<dbReference type="Gene3D" id="2.60.40.10">
    <property type="entry name" value="Immunoglobulins"/>
    <property type="match status" value="1"/>
</dbReference>
<dbReference type="Proteomes" id="UP001603013">
    <property type="component" value="Unassembled WGS sequence"/>
</dbReference>
<evidence type="ECO:0000313" key="5">
    <source>
        <dbReference type="Proteomes" id="UP001603013"/>
    </source>
</evidence>
<dbReference type="EMBL" id="JBIBSM010000029">
    <property type="protein sequence ID" value="MFF8281002.1"/>
    <property type="molecule type" value="Genomic_DNA"/>
</dbReference>
<feature type="domain" description="Fibronectin type III-like" evidence="3">
    <location>
        <begin position="78"/>
        <end position="148"/>
    </location>
</feature>